<reference evidence="3" key="1">
    <citation type="submission" date="2014-03" db="EMBL/GenBank/DDBJ databases">
        <title>The sialotranscriptome of Amblyomma triste, Amblyomma parvum and Amblyomma cajennense ticks, uncovered by 454-based RNA-seq.</title>
        <authorList>
            <person name="Garcia G.R."/>
            <person name="Gardinassi L.G."/>
            <person name="Ribeiro J.M."/>
            <person name="Anatriello E."/>
            <person name="Ferreira B.R."/>
            <person name="Moreira H.N."/>
            <person name="Mafra C."/>
            <person name="Olegario M.M."/>
            <person name="Szabo P.J."/>
            <person name="Miranda-Santos I.K."/>
            <person name="Maruyama S.R."/>
        </authorList>
    </citation>
    <scope>NUCLEOTIDE SEQUENCE</scope>
    <source>
        <strain evidence="3">Mato Grasso do Sul</strain>
        <tissue evidence="3">Salivary glands</tissue>
    </source>
</reference>
<feature type="non-terminal residue" evidence="3">
    <location>
        <position position="117"/>
    </location>
</feature>
<feature type="chain" id="PRO_5001518193" evidence="2">
    <location>
        <begin position="23"/>
        <end position="117"/>
    </location>
</feature>
<organism evidence="3">
    <name type="scientific">Amblyomma triste</name>
    <name type="common">Neotropical tick</name>
    <dbReference type="NCBI Taxonomy" id="251400"/>
    <lineage>
        <taxon>Eukaryota</taxon>
        <taxon>Metazoa</taxon>
        <taxon>Ecdysozoa</taxon>
        <taxon>Arthropoda</taxon>
        <taxon>Chelicerata</taxon>
        <taxon>Arachnida</taxon>
        <taxon>Acari</taxon>
        <taxon>Parasitiformes</taxon>
        <taxon>Ixodida</taxon>
        <taxon>Ixodoidea</taxon>
        <taxon>Ixodidae</taxon>
        <taxon>Amblyomminae</taxon>
        <taxon>Amblyomma</taxon>
    </lineage>
</organism>
<sequence>MLKASVAALLVASLTCAVLCRADDQLDTFKQLLQANPLTQLTKKLQTPNAANLLQGGLNGGSLGGANKVEAKKEEEEKTEEEAGVEEKRKPEQDNGISNLDVRMVIKTLNNKYAVML</sequence>
<feature type="region of interest" description="Disordered" evidence="1">
    <location>
        <begin position="52"/>
        <end position="96"/>
    </location>
</feature>
<protein>
    <submittedName>
        <fullName evidence="3">Putative secreted protein</fullName>
    </submittedName>
</protein>
<proteinExistence type="evidence at transcript level"/>
<evidence type="ECO:0000313" key="3">
    <source>
        <dbReference type="EMBL" id="JAC27708.1"/>
    </source>
</evidence>
<keyword evidence="2" id="KW-0732">Signal</keyword>
<evidence type="ECO:0000256" key="1">
    <source>
        <dbReference type="SAM" id="MobiDB-lite"/>
    </source>
</evidence>
<feature type="signal peptide" evidence="2">
    <location>
        <begin position="1"/>
        <end position="22"/>
    </location>
</feature>
<dbReference type="AlphaFoldDB" id="A0A023G4A6"/>
<dbReference type="EMBL" id="GBBM01007710">
    <property type="protein sequence ID" value="JAC27708.1"/>
    <property type="molecule type" value="mRNA"/>
</dbReference>
<accession>A0A023G4A6</accession>
<name>A0A023G4A6_AMBTT</name>
<evidence type="ECO:0000256" key="2">
    <source>
        <dbReference type="SAM" id="SignalP"/>
    </source>
</evidence>